<dbReference type="Proteomes" id="UP000196531">
    <property type="component" value="Unassembled WGS sequence"/>
</dbReference>
<gene>
    <name evidence="1" type="ORF">A9Q84_12290</name>
</gene>
<evidence type="ECO:0000313" key="1">
    <source>
        <dbReference type="EMBL" id="OUR97103.1"/>
    </source>
</evidence>
<protein>
    <submittedName>
        <fullName evidence="1">Uncharacterized protein</fullName>
    </submittedName>
</protein>
<accession>A0A1Y5F896</accession>
<sequence length="448" mass="51750">MLVELDERVLSLLKEGLSSEFDSTVHCVSGLEKVKDLLSAVEFDLIIVRNKFLKDDVTIEAAKGVMNTLYDLRKSVPVIVLGEFDFPYGTYEVLPDRFRIEELYRLIIKVLNISEAELKQLKLPEFVGMAIENFTFMENTCCDIYIKLDSKEGEKYLKRINKFDSIDRDVILKYKNNHVHFFYVKKNEHTNLLNHLLQHSLEKIVQISKSAIAIHEIHSENYGISQNLIEAVGITPHTIRLANAAIGVMRKSIEGHGEISELLEQLLANKTSYAYKRNYLISALVHELTPHLNWGTGEQLEAQNEKMTFLSFFHDIYLREESHLKIFSNEEAKDLDIQSSELVLNHANKAAVLIQSFPHSPSDVDIFIKQHHGTVKGVGFPDFYSASISPMVIVFIVIEKYTYYILEMTPEKLKNENVKEIIFNQLYDDFHQPSYRKIVDIFKKLKFL</sequence>
<organism evidence="1 2">
    <name type="scientific">Halobacteriovorax marinus</name>
    <dbReference type="NCBI Taxonomy" id="97084"/>
    <lineage>
        <taxon>Bacteria</taxon>
        <taxon>Pseudomonadati</taxon>
        <taxon>Bdellovibrionota</taxon>
        <taxon>Bacteriovoracia</taxon>
        <taxon>Bacteriovoracales</taxon>
        <taxon>Halobacteriovoraceae</taxon>
        <taxon>Halobacteriovorax</taxon>
    </lineage>
</organism>
<dbReference type="Gene3D" id="1.10.3210.10">
    <property type="entry name" value="Hypothetical protein af1432"/>
    <property type="match status" value="1"/>
</dbReference>
<dbReference type="EMBL" id="MAAO01000006">
    <property type="protein sequence ID" value="OUR97103.1"/>
    <property type="molecule type" value="Genomic_DNA"/>
</dbReference>
<name>A0A1Y5F896_9BACT</name>
<proteinExistence type="predicted"/>
<reference evidence="2" key="1">
    <citation type="journal article" date="2017" name="Proc. Natl. Acad. Sci. U.S.A.">
        <title>Simulation of Deepwater Horizon oil plume reveals substrate specialization within a complex community of hydrocarbon-degraders.</title>
        <authorList>
            <person name="Hu P."/>
            <person name="Dubinsky E.A."/>
            <person name="Probst A.J."/>
            <person name="Wang J."/>
            <person name="Sieber C.M.K."/>
            <person name="Tom L.M."/>
            <person name="Gardinali P."/>
            <person name="Banfield J.F."/>
            <person name="Atlas R.M."/>
            <person name="Andersen G.L."/>
        </authorList>
    </citation>
    <scope>NUCLEOTIDE SEQUENCE [LARGE SCALE GENOMIC DNA]</scope>
</reference>
<dbReference type="AlphaFoldDB" id="A0A1Y5F896"/>
<comment type="caution">
    <text evidence="1">The sequence shown here is derived from an EMBL/GenBank/DDBJ whole genome shotgun (WGS) entry which is preliminary data.</text>
</comment>
<evidence type="ECO:0000313" key="2">
    <source>
        <dbReference type="Proteomes" id="UP000196531"/>
    </source>
</evidence>